<evidence type="ECO:0000256" key="3">
    <source>
        <dbReference type="ARBA" id="ARBA00022989"/>
    </source>
</evidence>
<dbReference type="GO" id="GO:0005778">
    <property type="term" value="C:peroxisomal membrane"/>
    <property type="evidence" value="ECO:0007669"/>
    <property type="project" value="TreeGrafter"/>
</dbReference>
<dbReference type="InterPro" id="IPR011527">
    <property type="entry name" value="ABC1_TM_dom"/>
</dbReference>
<dbReference type="Gene3D" id="1.20.1560.10">
    <property type="entry name" value="ABC transporter type 1, transmembrane domain"/>
    <property type="match status" value="1"/>
</dbReference>
<keyword evidence="9" id="KW-1185">Reference proteome</keyword>
<dbReference type="GO" id="GO:0140359">
    <property type="term" value="F:ABC-type transporter activity"/>
    <property type="evidence" value="ECO:0007669"/>
    <property type="project" value="InterPro"/>
</dbReference>
<keyword evidence="1" id="KW-0813">Transport</keyword>
<dbReference type="Proteomes" id="UP000886611">
    <property type="component" value="Unassembled WGS sequence"/>
</dbReference>
<dbReference type="PANTHER" id="PTHR11384:SF68">
    <property type="entry name" value="ATP-BINDING CASSETTE SUB-FAMILY D MEMBER 2-RELATED"/>
    <property type="match status" value="1"/>
</dbReference>
<feature type="compositionally biased region" description="Basic residues" evidence="6">
    <location>
        <begin position="562"/>
        <end position="571"/>
    </location>
</feature>
<feature type="non-terminal residue" evidence="8">
    <location>
        <position position="915"/>
    </location>
</feature>
<keyword evidence="4" id="KW-0472">Membrane</keyword>
<feature type="compositionally biased region" description="Polar residues" evidence="6">
    <location>
        <begin position="593"/>
        <end position="609"/>
    </location>
</feature>
<gene>
    <name evidence="8" type="primary">Abcd2</name>
    <name evidence="8" type="ORF">GTO96_0021388</name>
</gene>
<accession>A0A8X8BLW2</accession>
<dbReference type="PROSITE" id="PS50929">
    <property type="entry name" value="ABC_TM1F"/>
    <property type="match status" value="1"/>
</dbReference>
<feature type="coiled-coil region" evidence="5">
    <location>
        <begin position="674"/>
        <end position="788"/>
    </location>
</feature>
<evidence type="ECO:0000256" key="2">
    <source>
        <dbReference type="ARBA" id="ARBA00022692"/>
    </source>
</evidence>
<comment type="caution">
    <text evidence="8">The sequence shown here is derived from an EMBL/GenBank/DDBJ whole genome shotgun (WGS) entry which is preliminary data.</text>
</comment>
<dbReference type="Gene3D" id="3.40.50.300">
    <property type="entry name" value="P-loop containing nucleotide triphosphate hydrolases"/>
    <property type="match status" value="1"/>
</dbReference>
<dbReference type="Pfam" id="PF06472">
    <property type="entry name" value="ABC_membrane_2"/>
    <property type="match status" value="1"/>
</dbReference>
<dbReference type="SUPFAM" id="SSF90123">
    <property type="entry name" value="ABC transporter transmembrane region"/>
    <property type="match status" value="1"/>
</dbReference>
<proteinExistence type="predicted"/>
<dbReference type="InterPro" id="IPR050835">
    <property type="entry name" value="ABC_transporter_sub-D"/>
</dbReference>
<dbReference type="EMBL" id="JAATIS010005064">
    <property type="protein sequence ID" value="KAG2460346.1"/>
    <property type="molecule type" value="Genomic_DNA"/>
</dbReference>
<dbReference type="GO" id="GO:0005324">
    <property type="term" value="F:long-chain fatty acid transmembrane transporter activity"/>
    <property type="evidence" value="ECO:0007669"/>
    <property type="project" value="TreeGrafter"/>
</dbReference>
<dbReference type="PANTHER" id="PTHR11384">
    <property type="entry name" value="ATP-BINDING CASSETTE, SUB-FAMILY D MEMBER"/>
    <property type="match status" value="1"/>
</dbReference>
<feature type="non-terminal residue" evidence="8">
    <location>
        <position position="1"/>
    </location>
</feature>
<evidence type="ECO:0000256" key="6">
    <source>
        <dbReference type="SAM" id="MobiDB-lite"/>
    </source>
</evidence>
<name>A0A8X8BLW2_POLSE</name>
<dbReference type="SUPFAM" id="SSF52540">
    <property type="entry name" value="P-loop containing nucleoside triphosphate hydrolases"/>
    <property type="match status" value="1"/>
</dbReference>
<dbReference type="InterPro" id="IPR036640">
    <property type="entry name" value="ABC1_TM_sf"/>
</dbReference>
<protein>
    <submittedName>
        <fullName evidence="8">ABCD2 protein</fullName>
    </submittedName>
</protein>
<feature type="region of interest" description="Disordered" evidence="6">
    <location>
        <begin position="46"/>
        <end position="75"/>
    </location>
</feature>
<dbReference type="GO" id="GO:0007031">
    <property type="term" value="P:peroxisome organization"/>
    <property type="evidence" value="ECO:0007669"/>
    <property type="project" value="TreeGrafter"/>
</dbReference>
<organism evidence="8 9">
    <name type="scientific">Polypterus senegalus</name>
    <name type="common">Senegal bichir</name>
    <dbReference type="NCBI Taxonomy" id="55291"/>
    <lineage>
        <taxon>Eukaryota</taxon>
        <taxon>Metazoa</taxon>
        <taxon>Chordata</taxon>
        <taxon>Craniata</taxon>
        <taxon>Vertebrata</taxon>
        <taxon>Euteleostomi</taxon>
        <taxon>Actinopterygii</taxon>
        <taxon>Polypteriformes</taxon>
        <taxon>Polypteridae</taxon>
        <taxon>Polypterus</taxon>
    </lineage>
</organism>
<keyword evidence="2" id="KW-0812">Transmembrane</keyword>
<feature type="region of interest" description="Disordered" evidence="6">
    <location>
        <begin position="561"/>
        <end position="617"/>
    </location>
</feature>
<feature type="compositionally biased region" description="Basic and acidic residues" evidence="6">
    <location>
        <begin position="46"/>
        <end position="60"/>
    </location>
</feature>
<sequence>MSNILHAAAKVKWDQTTALKRAAFIAVAVYGAKSLYPVICKQINKRHEPREKRENQRGSVEEGNGVLSHSTEMVPNRSPGVNAEFFNQILELMRILFPKMLTKELGLLCLHSFALVSRTFLSIYVAGLDGKIVKTIVEKKPRSFVIKLMKWLLIAIPATFVNSAIRYLECKLALAFRTRLVNHAYKTYFTNQTYYKVSNMDGRLANPDQSLTEDIMMFSQSVAHLYSNLTKPILDVMLTSYTLIQTARSRGANASGPTLLAGLVVYATAKVLRACSPRFGKLVAEEAHRKGYLRYVHSRIIANAEEIAFYRGHKVEMKQLQKCYKALADQMNLILSKRLWYIMIEQFLMKYVWSGCGLVMVAVPIITATGFADNELEDGQTQVMVSERTEAFTTARNLLASGADAIERIMSSYKEVTELAGYTARVHNMFVVFDEVQNGLYKRSAVTQVAASDNKNITRPEMHIDGPLEIKGMSKDRDFVKWGPASHGRQNGVGWPYMSIGTLRDQVIYPDTVEDMHEKGYSDQDLEIILDIVNLNQIVQREGGHCYIIYVSIYKYGQQERGRRKKTKAAPKPRSGSPSSRYGLSERELEQLGESTDSSGPRSATSSPAESEKGSECKIGSADLDSSLIGEHLKLEGALQSAISITPREPGIAGALATVESDASPTVQESTIKMSKLEVMLAEIVQDIKKTEKANEKARAKAHERLKQELLELKQEWQQANKTQRLMLQQANERLQQEMQVEIRQVLGKIETLTDQLEDLKETFTTRIELAENLATSAEEKAENVSSNAKTRRRLAALEDGSRRPKYALLDECTSAVSIDVEGKIFQAAKDAGISLLSITHRPSLWKYHTHLLQFDGEGGWRFEQLDTATRLSLTEEKQRLESQLAGIPKMQHRLNELCKILGEDSVLKTSDNED</sequence>
<feature type="domain" description="ABC transmembrane type-1" evidence="7">
    <location>
        <begin position="113"/>
        <end position="349"/>
    </location>
</feature>
<evidence type="ECO:0000256" key="1">
    <source>
        <dbReference type="ARBA" id="ARBA00022448"/>
    </source>
</evidence>
<dbReference type="InterPro" id="IPR027417">
    <property type="entry name" value="P-loop_NTPase"/>
</dbReference>
<keyword evidence="5" id="KW-0175">Coiled coil</keyword>
<evidence type="ECO:0000256" key="5">
    <source>
        <dbReference type="SAM" id="Coils"/>
    </source>
</evidence>
<dbReference type="GO" id="GO:0005524">
    <property type="term" value="F:ATP binding"/>
    <property type="evidence" value="ECO:0007669"/>
    <property type="project" value="InterPro"/>
</dbReference>
<dbReference type="AlphaFoldDB" id="A0A8X8BLW2"/>
<evidence type="ECO:0000259" key="7">
    <source>
        <dbReference type="PROSITE" id="PS50929"/>
    </source>
</evidence>
<evidence type="ECO:0000313" key="9">
    <source>
        <dbReference type="Proteomes" id="UP000886611"/>
    </source>
</evidence>
<evidence type="ECO:0000256" key="4">
    <source>
        <dbReference type="ARBA" id="ARBA00023136"/>
    </source>
</evidence>
<dbReference type="GO" id="GO:0042760">
    <property type="term" value="P:very long-chain fatty acid catabolic process"/>
    <property type="evidence" value="ECO:0007669"/>
    <property type="project" value="TreeGrafter"/>
</dbReference>
<evidence type="ECO:0000313" key="8">
    <source>
        <dbReference type="EMBL" id="KAG2460346.1"/>
    </source>
</evidence>
<keyword evidence="3" id="KW-1133">Transmembrane helix</keyword>
<reference evidence="8 9" key="1">
    <citation type="journal article" date="2021" name="Cell">
        <title>Tracing the genetic footprints of vertebrate landing in non-teleost ray-finned fishes.</title>
        <authorList>
            <person name="Bi X."/>
            <person name="Wang K."/>
            <person name="Yang L."/>
            <person name="Pan H."/>
            <person name="Jiang H."/>
            <person name="Wei Q."/>
            <person name="Fang M."/>
            <person name="Yu H."/>
            <person name="Zhu C."/>
            <person name="Cai Y."/>
            <person name="He Y."/>
            <person name="Gan X."/>
            <person name="Zeng H."/>
            <person name="Yu D."/>
            <person name="Zhu Y."/>
            <person name="Jiang H."/>
            <person name="Qiu Q."/>
            <person name="Yang H."/>
            <person name="Zhang Y.E."/>
            <person name="Wang W."/>
            <person name="Zhu M."/>
            <person name="He S."/>
            <person name="Zhang G."/>
        </authorList>
    </citation>
    <scope>NUCLEOTIDE SEQUENCE [LARGE SCALE GENOMIC DNA]</scope>
    <source>
        <strain evidence="8">Bchr_013</strain>
    </source>
</reference>
<dbReference type="GO" id="GO:0006635">
    <property type="term" value="P:fatty acid beta-oxidation"/>
    <property type="evidence" value="ECO:0007669"/>
    <property type="project" value="TreeGrafter"/>
</dbReference>
<dbReference type="GO" id="GO:0015910">
    <property type="term" value="P:long-chain fatty acid import into peroxisome"/>
    <property type="evidence" value="ECO:0007669"/>
    <property type="project" value="TreeGrafter"/>
</dbReference>